<reference evidence="2 3" key="1">
    <citation type="journal article" date="2011" name="J. Bacteriol.">
        <title>Genome sequence of Methyloversatilis universalis FAM5T, a methylotrophic representative of the order Rhodocyclales.</title>
        <authorList>
            <person name="Kittichotirat W."/>
            <person name="Good N.M."/>
            <person name="Hall R."/>
            <person name="Bringel F."/>
            <person name="Lajus A."/>
            <person name="Medigue C."/>
            <person name="Smalley N.E."/>
            <person name="Beck D."/>
            <person name="Bumgarner R."/>
            <person name="Vuilleumier S."/>
            <person name="Kalyuzhnaya M.G."/>
        </authorList>
    </citation>
    <scope>NUCLEOTIDE SEQUENCE [LARGE SCALE GENOMIC DNA]</scope>
    <source>
        <strain evidence="3">ATCC BAA-1314 / JCM 13912 / FAM5</strain>
    </source>
</reference>
<dbReference type="CDD" id="cd07043">
    <property type="entry name" value="STAS_anti-anti-sigma_factors"/>
    <property type="match status" value="1"/>
</dbReference>
<protein>
    <recommendedName>
        <fullName evidence="1">STAS domain-containing protein</fullName>
    </recommendedName>
</protein>
<gene>
    <name evidence="2" type="ORF">METUNv1_02422</name>
</gene>
<dbReference type="InterPro" id="IPR002645">
    <property type="entry name" value="STAS_dom"/>
</dbReference>
<feature type="domain" description="STAS" evidence="1">
    <location>
        <begin position="8"/>
        <end position="99"/>
    </location>
</feature>
<comment type="caution">
    <text evidence="2">The sequence shown here is derived from an EMBL/GenBank/DDBJ whole genome shotgun (WGS) entry which is preliminary data.</text>
</comment>
<organism evidence="2 3">
    <name type="scientific">Methyloversatilis universalis (strain ATCC BAA-1314 / DSM 25237 / JCM 13912 / CCUG 52030 / FAM5)</name>
    <dbReference type="NCBI Taxonomy" id="1000565"/>
    <lineage>
        <taxon>Bacteria</taxon>
        <taxon>Pseudomonadati</taxon>
        <taxon>Pseudomonadota</taxon>
        <taxon>Betaproteobacteria</taxon>
        <taxon>Nitrosomonadales</taxon>
        <taxon>Sterolibacteriaceae</taxon>
        <taxon>Methyloversatilis</taxon>
    </lineage>
</organism>
<dbReference type="InterPro" id="IPR036513">
    <property type="entry name" value="STAS_dom_sf"/>
</dbReference>
<evidence type="ECO:0000313" key="2">
    <source>
        <dbReference type="EMBL" id="EGK71036.1"/>
    </source>
</evidence>
<dbReference type="SUPFAM" id="SSF52091">
    <property type="entry name" value="SpoIIaa-like"/>
    <property type="match status" value="1"/>
</dbReference>
<name>F5RDQ5_METUF</name>
<keyword evidence="3" id="KW-1185">Reference proteome</keyword>
<dbReference type="Proteomes" id="UP000005019">
    <property type="component" value="Unassembled WGS sequence"/>
</dbReference>
<accession>F5RDQ5</accession>
<dbReference type="RefSeq" id="WP_008061998.1">
    <property type="nucleotide sequence ID" value="NZ_AFHG01000052.1"/>
</dbReference>
<sequence length="99" mass="9950">MIALEGDVLRVSGAMRLPEAGALRDKGLALLKSARSIDLSGVNDVDSSAIAVLLAWERASVGPGGPLPVTGAPAGLTSLARLYEVSSFCGLDAEASVAS</sequence>
<dbReference type="Gene3D" id="3.30.750.24">
    <property type="entry name" value="STAS domain"/>
    <property type="match status" value="1"/>
</dbReference>
<dbReference type="STRING" id="1000565.METUNv1_02422"/>
<dbReference type="Pfam" id="PF13466">
    <property type="entry name" value="STAS_2"/>
    <property type="match status" value="1"/>
</dbReference>
<proteinExistence type="predicted"/>
<dbReference type="InterPro" id="IPR058548">
    <property type="entry name" value="MlaB-like_STAS"/>
</dbReference>
<dbReference type="AlphaFoldDB" id="F5RDQ5"/>
<dbReference type="OrthoDB" id="8563974at2"/>
<dbReference type="PROSITE" id="PS50801">
    <property type="entry name" value="STAS"/>
    <property type="match status" value="1"/>
</dbReference>
<evidence type="ECO:0000313" key="3">
    <source>
        <dbReference type="Proteomes" id="UP000005019"/>
    </source>
</evidence>
<evidence type="ECO:0000259" key="1">
    <source>
        <dbReference type="PROSITE" id="PS50801"/>
    </source>
</evidence>
<dbReference type="EMBL" id="AFHG01000052">
    <property type="protein sequence ID" value="EGK71036.1"/>
    <property type="molecule type" value="Genomic_DNA"/>
</dbReference>